<gene>
    <name evidence="3" type="ORF">ACE1B6_18900</name>
</gene>
<reference evidence="3 4" key="1">
    <citation type="submission" date="2024-09" db="EMBL/GenBank/DDBJ databases">
        <title>Floridaenema gen nov. (Aerosakkonemataceae, Aerosakkonematales ord. nov., Cyanobacteria) from benthic tropical and subtropical fresh waters, with the description of four new species.</title>
        <authorList>
            <person name="Moretto J.A."/>
            <person name="Berthold D.E."/>
            <person name="Lefler F.W."/>
            <person name="Huang I.-S."/>
            <person name="Laughinghouse H. IV."/>
        </authorList>
    </citation>
    <scope>NUCLEOTIDE SEQUENCE [LARGE SCALE GENOMIC DNA]</scope>
    <source>
        <strain evidence="3 4">BLCC-F154</strain>
    </source>
</reference>
<proteinExistence type="predicted"/>
<feature type="transmembrane region" description="Helical" evidence="2">
    <location>
        <begin position="154"/>
        <end position="177"/>
    </location>
</feature>
<feature type="repeat" description="TPR" evidence="1">
    <location>
        <begin position="413"/>
        <end position="446"/>
    </location>
</feature>
<organism evidence="3 4">
    <name type="scientific">Floridaenema fluviatile BLCC-F154</name>
    <dbReference type="NCBI Taxonomy" id="3153640"/>
    <lineage>
        <taxon>Bacteria</taxon>
        <taxon>Bacillati</taxon>
        <taxon>Cyanobacteriota</taxon>
        <taxon>Cyanophyceae</taxon>
        <taxon>Oscillatoriophycideae</taxon>
        <taxon>Aerosakkonematales</taxon>
        <taxon>Aerosakkonemataceae</taxon>
        <taxon>Floridanema</taxon>
        <taxon>Floridanema fluviatile</taxon>
    </lineage>
</organism>
<keyword evidence="2" id="KW-0812">Transmembrane</keyword>
<dbReference type="InterPro" id="IPR011990">
    <property type="entry name" value="TPR-like_helical_dom_sf"/>
</dbReference>
<feature type="repeat" description="TPR" evidence="1">
    <location>
        <begin position="447"/>
        <end position="480"/>
    </location>
</feature>
<evidence type="ECO:0000313" key="4">
    <source>
        <dbReference type="Proteomes" id="UP001576776"/>
    </source>
</evidence>
<dbReference type="RefSeq" id="WP_413258808.1">
    <property type="nucleotide sequence ID" value="NZ_JBHFNS010000071.1"/>
</dbReference>
<comment type="caution">
    <text evidence="3">The sequence shown here is derived from an EMBL/GenBank/DDBJ whole genome shotgun (WGS) entry which is preliminary data.</text>
</comment>
<dbReference type="PANTHER" id="PTHR12558">
    <property type="entry name" value="CELL DIVISION CYCLE 16,23,27"/>
    <property type="match status" value="1"/>
</dbReference>
<dbReference type="Pfam" id="PF13181">
    <property type="entry name" value="TPR_8"/>
    <property type="match status" value="1"/>
</dbReference>
<feature type="transmembrane region" description="Helical" evidence="2">
    <location>
        <begin position="102"/>
        <end position="119"/>
    </location>
</feature>
<dbReference type="PROSITE" id="PS50005">
    <property type="entry name" value="TPR"/>
    <property type="match status" value="2"/>
</dbReference>
<evidence type="ECO:0000313" key="3">
    <source>
        <dbReference type="EMBL" id="MFB2937321.1"/>
    </source>
</evidence>
<dbReference type="InterPro" id="IPR019734">
    <property type="entry name" value="TPR_rpt"/>
</dbReference>
<keyword evidence="4" id="KW-1185">Reference proteome</keyword>
<keyword evidence="2" id="KW-1133">Transmembrane helix</keyword>
<feature type="transmembrane region" description="Helical" evidence="2">
    <location>
        <begin position="34"/>
        <end position="53"/>
    </location>
</feature>
<feature type="transmembrane region" description="Helical" evidence="2">
    <location>
        <begin position="6"/>
        <end position="22"/>
    </location>
</feature>
<evidence type="ECO:0000256" key="1">
    <source>
        <dbReference type="PROSITE-ProRule" id="PRU00339"/>
    </source>
</evidence>
<name>A0ABV4YFP5_9CYAN</name>
<dbReference type="SUPFAM" id="SSF48452">
    <property type="entry name" value="TPR-like"/>
    <property type="match status" value="1"/>
</dbReference>
<feature type="transmembrane region" description="Helical" evidence="2">
    <location>
        <begin position="73"/>
        <end position="95"/>
    </location>
</feature>
<dbReference type="Gene3D" id="1.25.40.10">
    <property type="entry name" value="Tetratricopeptide repeat domain"/>
    <property type="match status" value="1"/>
</dbReference>
<dbReference type="PANTHER" id="PTHR12558:SF13">
    <property type="entry name" value="CELL DIVISION CYCLE PROTEIN 27 HOMOLOG"/>
    <property type="match status" value="1"/>
</dbReference>
<protein>
    <submittedName>
        <fullName evidence="3">Tetratricopeptide repeat protein</fullName>
    </submittedName>
</protein>
<evidence type="ECO:0000256" key="2">
    <source>
        <dbReference type="SAM" id="Phobius"/>
    </source>
</evidence>
<keyword evidence="2" id="KW-0472">Membrane</keyword>
<dbReference type="Proteomes" id="UP001576776">
    <property type="component" value="Unassembled WGS sequence"/>
</dbReference>
<dbReference type="SMART" id="SM00028">
    <property type="entry name" value="TPR"/>
    <property type="match status" value="3"/>
</dbReference>
<accession>A0ABV4YFP5</accession>
<dbReference type="EMBL" id="JBHFNS010000071">
    <property type="protein sequence ID" value="MFB2937321.1"/>
    <property type="molecule type" value="Genomic_DNA"/>
</dbReference>
<keyword evidence="1" id="KW-0802">TPR repeat</keyword>
<sequence length="730" mass="84424">MDIIIIIALIIVLIIVLYATFNEDKTLIDSLQNIIIITLALVIAKINVFKIIYECIYDLFKKNYPCPVQKLEFIGTIVLLAISFVLIKLVFFDLIAQKFKKLRLFLLFLFGFLLVKVWSTSCTEQSNCDPKNFLICKISSVVCKSMDFLTAKNVLQFTNILQTITIILIVIILCLFYRELSRPSGIVIRPFEHEQLDKEKKILVDGKFIAELLAAELHHIEHIYNSLEDGQLKIKPGSSLAAVCREDIKFPLAVFKGDNLETAFSAMGSISVPNQLSLQIGSLLLTLKQLWPQGTVQIISGRIKRDNLSLQITARYEKSNHKSEVHAYKVPSESTEFKTPQISDLIEELAYRIVLDLSPKVSKTSSWKAFKFYTQALYCICQYERTKSAKKLDDARTLCEDASRIDKNFSKLGDLLSLIGFYYLSADQYLKAKSTLTEAMKINPNSYLVRAVYGHQHYYLGDYKRALEYYKQAQNLEPSRYEFYIRIGVLNAISGEYEDARESLERSKYLEFQNHAADSALAWIDFLTYLEELEEPKGKLYSAYNNLRRMGQEKTNIDYSNLAVVLLYLNRIKKNPDEETKTLKEAHENWKRSLELCPDETISDQLKRIFYEYLVNLSEVEQTNEYTGTLNSLIRQINNTLEYRNKNTLPQALISDLIKDAKIILFNCIANKINGNKKGDLIKKIFSNNKIEEETYVFCKYEMITKRMYESMQDLIKTLEQYQVKCQRNN</sequence>